<gene>
    <name evidence="1" type="ORF">OB914_16850</name>
</gene>
<name>A0AAE3IG02_9EURY</name>
<comment type="caution">
    <text evidence="1">The sequence shown here is derived from an EMBL/GenBank/DDBJ whole genome shotgun (WGS) entry which is preliminary data.</text>
</comment>
<protein>
    <submittedName>
        <fullName evidence="1">Uncharacterized protein</fullName>
    </submittedName>
</protein>
<organism evidence="1 2">
    <name type="scientific">Halapricum hydrolyticum</name>
    <dbReference type="NCBI Taxonomy" id="2979991"/>
    <lineage>
        <taxon>Archaea</taxon>
        <taxon>Methanobacteriati</taxon>
        <taxon>Methanobacteriota</taxon>
        <taxon>Stenosarchaea group</taxon>
        <taxon>Halobacteria</taxon>
        <taxon>Halobacteriales</taxon>
        <taxon>Haloarculaceae</taxon>
        <taxon>Halapricum</taxon>
    </lineage>
</organism>
<proteinExistence type="predicted"/>
<sequence>MSEGHTEPAGSRNIVKTMATRDIYETSFDEDIQTRSSTIQCPGCIRVRLRPYLRIKGLSHP</sequence>
<evidence type="ECO:0000313" key="1">
    <source>
        <dbReference type="EMBL" id="MCU4728618.1"/>
    </source>
</evidence>
<dbReference type="Proteomes" id="UP001209746">
    <property type="component" value="Unassembled WGS sequence"/>
</dbReference>
<accession>A0AAE3IG02</accession>
<evidence type="ECO:0000313" key="2">
    <source>
        <dbReference type="Proteomes" id="UP001209746"/>
    </source>
</evidence>
<feature type="non-terminal residue" evidence="1">
    <location>
        <position position="61"/>
    </location>
</feature>
<dbReference type="AlphaFoldDB" id="A0AAE3IG02"/>
<reference evidence="1" key="1">
    <citation type="submission" date="2023-02" db="EMBL/GenBank/DDBJ databases">
        <title>Enrichment on poylsaccharides allowed isolation of novel metabolic and taxonomic groups of Haloarchaea.</title>
        <authorList>
            <person name="Sorokin D.Y."/>
            <person name="Elcheninov A.G."/>
            <person name="Khizhniak T.V."/>
            <person name="Kolganova T.V."/>
            <person name="Kublanov I.V."/>
        </authorList>
    </citation>
    <scope>NUCLEOTIDE SEQUENCE</scope>
    <source>
        <strain evidence="1">HArc-curdl7</strain>
    </source>
</reference>
<dbReference type="EMBL" id="JAOPKD010000037">
    <property type="protein sequence ID" value="MCU4728618.1"/>
    <property type="molecule type" value="Genomic_DNA"/>
</dbReference>